<dbReference type="Pfam" id="PF03705">
    <property type="entry name" value="CheR_N"/>
    <property type="match status" value="1"/>
</dbReference>
<dbReference type="Proteomes" id="UP000746471">
    <property type="component" value="Unassembled WGS sequence"/>
</dbReference>
<sequence length="269" mass="31660">MKITHEEFKYVQQMAYNQFGIYLTDAKRSLIENRFTNIVQAKGYESFMPYFESLKKDMHGSEMSEFINRLTTNHTYFFREEKHFDFLRETLLPALFRQESHSRDLRIWSAGCSSGEEAFTLAMIIDDMLGDKKHLWDTTILATDISSKVLEKANAGLYPKESLNNINPIYRNRYFEIMGDLYQLKPALRKEVVFRKFNLTHPFQFKKTFHIIFCRNVLIYFDKASKEAVLTKFYNSLNHGGYLFIGHSETIENGSIGFKFVGPSIYMKE</sequence>
<name>A0ABS5PRC3_9FIRM</name>
<feature type="domain" description="CheR-type methyltransferase" evidence="6">
    <location>
        <begin position="1"/>
        <end position="269"/>
    </location>
</feature>
<dbReference type="EMBL" id="JAHBCL010000024">
    <property type="protein sequence ID" value="MBS7527709.1"/>
    <property type="molecule type" value="Genomic_DNA"/>
</dbReference>
<evidence type="ECO:0000313" key="8">
    <source>
        <dbReference type="Proteomes" id="UP000746471"/>
    </source>
</evidence>
<dbReference type="PIRSF" id="PIRSF000410">
    <property type="entry name" value="CheR"/>
    <property type="match status" value="1"/>
</dbReference>
<accession>A0ABS5PRC3</accession>
<dbReference type="EC" id="2.1.1.80" evidence="2"/>
<dbReference type="RefSeq" id="WP_213237570.1">
    <property type="nucleotide sequence ID" value="NZ_JAHBCL010000024.1"/>
</dbReference>
<evidence type="ECO:0000256" key="2">
    <source>
        <dbReference type="ARBA" id="ARBA00012534"/>
    </source>
</evidence>
<dbReference type="CDD" id="cd02440">
    <property type="entry name" value="AdoMet_MTases"/>
    <property type="match status" value="1"/>
</dbReference>
<keyword evidence="5" id="KW-0949">S-adenosyl-L-methionine</keyword>
<dbReference type="InterPro" id="IPR050903">
    <property type="entry name" value="Bact_Chemotaxis_MeTrfase"/>
</dbReference>
<dbReference type="PROSITE" id="PS50123">
    <property type="entry name" value="CHER"/>
    <property type="match status" value="1"/>
</dbReference>
<gene>
    <name evidence="7" type="ORF">KHM83_13570</name>
</gene>
<dbReference type="InterPro" id="IPR026024">
    <property type="entry name" value="Chemotaxis_MeTrfase_CheR"/>
</dbReference>
<evidence type="ECO:0000313" key="7">
    <source>
        <dbReference type="EMBL" id="MBS7527709.1"/>
    </source>
</evidence>
<dbReference type="SUPFAM" id="SSF47757">
    <property type="entry name" value="Chemotaxis receptor methyltransferase CheR, N-terminal domain"/>
    <property type="match status" value="1"/>
</dbReference>
<comment type="catalytic activity">
    <reaction evidence="1">
        <text>L-glutamyl-[protein] + S-adenosyl-L-methionine = [protein]-L-glutamate 5-O-methyl ester + S-adenosyl-L-homocysteine</text>
        <dbReference type="Rhea" id="RHEA:24452"/>
        <dbReference type="Rhea" id="RHEA-COMP:10208"/>
        <dbReference type="Rhea" id="RHEA-COMP:10311"/>
        <dbReference type="ChEBI" id="CHEBI:29973"/>
        <dbReference type="ChEBI" id="CHEBI:57856"/>
        <dbReference type="ChEBI" id="CHEBI:59789"/>
        <dbReference type="ChEBI" id="CHEBI:82795"/>
        <dbReference type="EC" id="2.1.1.80"/>
    </reaction>
</comment>
<dbReference type="InterPro" id="IPR029063">
    <property type="entry name" value="SAM-dependent_MTases_sf"/>
</dbReference>
<dbReference type="InterPro" id="IPR022641">
    <property type="entry name" value="CheR_N"/>
</dbReference>
<reference evidence="7 8" key="1">
    <citation type="submission" date="2021-05" db="EMBL/GenBank/DDBJ databases">
        <title>Fusibacter ferrireducens sp. nov., an anaerobic, sulfur- and Fe-reducing bacterium isolated from the mangrove sediment.</title>
        <authorList>
            <person name="Qiu D."/>
        </authorList>
    </citation>
    <scope>NUCLEOTIDE SEQUENCE [LARGE SCALE GENOMIC DNA]</scope>
    <source>
        <strain evidence="7 8">DSM 12116</strain>
    </source>
</reference>
<keyword evidence="3" id="KW-0489">Methyltransferase</keyword>
<dbReference type="PANTHER" id="PTHR24422:SF19">
    <property type="entry name" value="CHEMOTAXIS PROTEIN METHYLTRANSFERASE"/>
    <property type="match status" value="1"/>
</dbReference>
<dbReference type="InterPro" id="IPR022642">
    <property type="entry name" value="CheR_C"/>
</dbReference>
<dbReference type="Pfam" id="PF01739">
    <property type="entry name" value="CheR"/>
    <property type="match status" value="1"/>
</dbReference>
<evidence type="ECO:0000256" key="5">
    <source>
        <dbReference type="ARBA" id="ARBA00022691"/>
    </source>
</evidence>
<keyword evidence="8" id="KW-1185">Reference proteome</keyword>
<protein>
    <recommendedName>
        <fullName evidence="2">protein-glutamate O-methyltransferase</fullName>
        <ecNumber evidence="2">2.1.1.80</ecNumber>
    </recommendedName>
</protein>
<dbReference type="SMART" id="SM00138">
    <property type="entry name" value="MeTrc"/>
    <property type="match status" value="1"/>
</dbReference>
<evidence type="ECO:0000256" key="4">
    <source>
        <dbReference type="ARBA" id="ARBA00022679"/>
    </source>
</evidence>
<keyword evidence="4" id="KW-0808">Transferase</keyword>
<dbReference type="Gene3D" id="1.10.155.10">
    <property type="entry name" value="Chemotaxis receptor methyltransferase CheR, N-terminal domain"/>
    <property type="match status" value="1"/>
</dbReference>
<proteinExistence type="predicted"/>
<evidence type="ECO:0000259" key="6">
    <source>
        <dbReference type="PROSITE" id="PS50123"/>
    </source>
</evidence>
<dbReference type="Gene3D" id="3.40.50.150">
    <property type="entry name" value="Vaccinia Virus protein VP39"/>
    <property type="match status" value="1"/>
</dbReference>
<dbReference type="PANTHER" id="PTHR24422">
    <property type="entry name" value="CHEMOTAXIS PROTEIN METHYLTRANSFERASE"/>
    <property type="match status" value="1"/>
</dbReference>
<comment type="caution">
    <text evidence="7">The sequence shown here is derived from an EMBL/GenBank/DDBJ whole genome shotgun (WGS) entry which is preliminary data.</text>
</comment>
<evidence type="ECO:0000256" key="3">
    <source>
        <dbReference type="ARBA" id="ARBA00022603"/>
    </source>
</evidence>
<organism evidence="7 8">
    <name type="scientific">Fusibacter paucivorans</name>
    <dbReference type="NCBI Taxonomy" id="76009"/>
    <lineage>
        <taxon>Bacteria</taxon>
        <taxon>Bacillati</taxon>
        <taxon>Bacillota</taxon>
        <taxon>Clostridia</taxon>
        <taxon>Eubacteriales</taxon>
        <taxon>Eubacteriales Family XII. Incertae Sedis</taxon>
        <taxon>Fusibacter</taxon>
    </lineage>
</organism>
<evidence type="ECO:0000256" key="1">
    <source>
        <dbReference type="ARBA" id="ARBA00001541"/>
    </source>
</evidence>
<dbReference type="InterPro" id="IPR000780">
    <property type="entry name" value="CheR_MeTrfase"/>
</dbReference>
<dbReference type="InterPro" id="IPR036804">
    <property type="entry name" value="CheR_N_sf"/>
</dbReference>
<dbReference type="SUPFAM" id="SSF53335">
    <property type="entry name" value="S-adenosyl-L-methionine-dependent methyltransferases"/>
    <property type="match status" value="1"/>
</dbReference>
<dbReference type="PRINTS" id="PR00996">
    <property type="entry name" value="CHERMTFRASE"/>
</dbReference>